<feature type="transmembrane region" description="Helical" evidence="1">
    <location>
        <begin position="84"/>
        <end position="105"/>
    </location>
</feature>
<feature type="transmembrane region" description="Helical" evidence="1">
    <location>
        <begin position="117"/>
        <end position="135"/>
    </location>
</feature>
<dbReference type="AlphaFoldDB" id="A0A437PMS7"/>
<feature type="transmembrane region" description="Helical" evidence="1">
    <location>
        <begin position="7"/>
        <end position="26"/>
    </location>
</feature>
<comment type="caution">
    <text evidence="2">The sequence shown here is derived from an EMBL/GenBank/DDBJ whole genome shotgun (WGS) entry which is preliminary data.</text>
</comment>
<reference evidence="2 3" key="1">
    <citation type="submission" date="2019-01" db="EMBL/GenBank/DDBJ databases">
        <authorList>
            <person name="Chen W.-M."/>
        </authorList>
    </citation>
    <scope>NUCLEOTIDE SEQUENCE [LARGE SCALE GENOMIC DNA]</scope>
    <source>
        <strain evidence="2 3">FSY-15</strain>
    </source>
</reference>
<feature type="transmembrane region" description="Helical" evidence="1">
    <location>
        <begin position="166"/>
        <end position="187"/>
    </location>
</feature>
<name>A0A437PMS7_9BACT</name>
<dbReference type="RefSeq" id="WP_127805263.1">
    <property type="nucleotide sequence ID" value="NZ_SACY01000005.1"/>
</dbReference>
<protein>
    <submittedName>
        <fullName evidence="2">Uncharacterized protein</fullName>
    </submittedName>
</protein>
<feature type="transmembrane region" description="Helical" evidence="1">
    <location>
        <begin position="323"/>
        <end position="341"/>
    </location>
</feature>
<evidence type="ECO:0000313" key="3">
    <source>
        <dbReference type="Proteomes" id="UP000282832"/>
    </source>
</evidence>
<evidence type="ECO:0000256" key="1">
    <source>
        <dbReference type="SAM" id="Phobius"/>
    </source>
</evidence>
<feature type="transmembrane region" description="Helical" evidence="1">
    <location>
        <begin position="199"/>
        <end position="215"/>
    </location>
</feature>
<feature type="transmembrane region" description="Helical" evidence="1">
    <location>
        <begin position="141"/>
        <end position="159"/>
    </location>
</feature>
<organism evidence="2 3">
    <name type="scientific">Sandaracinomonas limnophila</name>
    <dbReference type="NCBI Taxonomy" id="1862386"/>
    <lineage>
        <taxon>Bacteria</taxon>
        <taxon>Pseudomonadati</taxon>
        <taxon>Bacteroidota</taxon>
        <taxon>Cytophagia</taxon>
        <taxon>Cytophagales</taxon>
        <taxon>Flectobacillaceae</taxon>
        <taxon>Sandaracinomonas</taxon>
    </lineage>
</organism>
<sequence length="579" mass="66790">MKKYFHYFLIFLPFLFTLNYFFTFQANVPFADDWSAINGLVLRFFYGNDGFLDKIGLIFAQCNEHREGFVALITLTQFWLFKTINYTSFNLIGILGSLGILMIFLSVLKDSKVNSKWAIPVSFLLFNASYYHNFYWPMSALQHNSVVFFVVLTLALLYYQKSIYYALFFGAMAIFTSGNGFLLFVAAVPLLKKYSKKDWLIWAIAGIILFLLYMYGYEKPVHRNSMLANILLIKELFLTGFAYLGAFSATNLPPSASFRIPLAIVLGVLIASLIVWQLVNAFTKYKEDSWYLFLGSIQLFILFTVGLYSLSRANLPLESVFESRYGINHFLILSSILLTLIPRLDTKIGFYFASMFSFFFFVASYFFHSVELLNFNHGNFAAAISDRGNLRDFYFHYPNGVKADLTKPTLTKPNELPKPLVNFTASLPSAGKYYNDVIKISFSQNFYKLPDNLETIYQKLKAKKVDGFVSTDFIFNWNVEKDHISFDSPNISLKTNRAEDSYYLVFRSPSIQPIVFTIHFQETDYRKQLKDPFHIYVRKTGGGVPFKMLPNGRYLANLYQVQEGRLLATNVKKEFDVNN</sequence>
<keyword evidence="1" id="KW-0812">Transmembrane</keyword>
<dbReference type="EMBL" id="SACY01000005">
    <property type="protein sequence ID" value="RVU23570.1"/>
    <property type="molecule type" value="Genomic_DNA"/>
</dbReference>
<feature type="transmembrane region" description="Helical" evidence="1">
    <location>
        <begin position="227"/>
        <end position="246"/>
    </location>
</feature>
<feature type="transmembrane region" description="Helical" evidence="1">
    <location>
        <begin position="258"/>
        <end position="279"/>
    </location>
</feature>
<evidence type="ECO:0000313" key="2">
    <source>
        <dbReference type="EMBL" id="RVU23570.1"/>
    </source>
</evidence>
<feature type="transmembrane region" description="Helical" evidence="1">
    <location>
        <begin position="348"/>
        <end position="367"/>
    </location>
</feature>
<keyword evidence="1" id="KW-0472">Membrane</keyword>
<accession>A0A437PMS7</accession>
<feature type="transmembrane region" description="Helical" evidence="1">
    <location>
        <begin position="291"/>
        <end position="311"/>
    </location>
</feature>
<dbReference type="OrthoDB" id="910687at2"/>
<dbReference type="Proteomes" id="UP000282832">
    <property type="component" value="Unassembled WGS sequence"/>
</dbReference>
<keyword evidence="1" id="KW-1133">Transmembrane helix</keyword>
<proteinExistence type="predicted"/>
<keyword evidence="3" id="KW-1185">Reference proteome</keyword>
<gene>
    <name evidence="2" type="ORF">EOJ36_10865</name>
</gene>